<feature type="binding site" evidence="15 16">
    <location>
        <begin position="141"/>
        <end position="146"/>
    </location>
    <ligand>
        <name>S-adenosyl-L-methionine</name>
        <dbReference type="ChEBI" id="CHEBI:59789"/>
    </ligand>
</feature>
<evidence type="ECO:0000256" key="7">
    <source>
        <dbReference type="ARBA" id="ARBA00022490"/>
    </source>
</evidence>
<dbReference type="PIRSF" id="PIRSF000386">
    <property type="entry name" value="tRNA_mtase"/>
    <property type="match status" value="1"/>
</dbReference>
<protein>
    <recommendedName>
        <fullName evidence="6 15">tRNA (guanine-N(1)-)-methyltransferase</fullName>
        <ecNumber evidence="5 15">2.1.1.228</ecNumber>
    </recommendedName>
    <alternativeName>
        <fullName evidence="12 15">M1G-methyltransferase</fullName>
    </alternativeName>
    <alternativeName>
        <fullName evidence="13 15">tRNA [GM37] methyltransferase</fullName>
    </alternativeName>
</protein>
<evidence type="ECO:0000256" key="15">
    <source>
        <dbReference type="HAMAP-Rule" id="MF_00605"/>
    </source>
</evidence>
<keyword evidence="7 15" id="KW-0963">Cytoplasm</keyword>
<keyword evidence="9 15" id="KW-0808">Transferase</keyword>
<evidence type="ECO:0000256" key="6">
    <source>
        <dbReference type="ARBA" id="ARBA00014679"/>
    </source>
</evidence>
<dbReference type="Gene3D" id="1.10.1270.20">
    <property type="entry name" value="tRNA(m1g37)methyltransferase, domain 2"/>
    <property type="match status" value="1"/>
</dbReference>
<evidence type="ECO:0000256" key="1">
    <source>
        <dbReference type="ARBA" id="ARBA00002634"/>
    </source>
</evidence>
<dbReference type="InterPro" id="IPR023148">
    <property type="entry name" value="tRNA_m1G_MeTrfase_C_sf"/>
</dbReference>
<evidence type="ECO:0000256" key="5">
    <source>
        <dbReference type="ARBA" id="ARBA00012807"/>
    </source>
</evidence>
<dbReference type="InterPro" id="IPR002649">
    <property type="entry name" value="tRNA_m1G_MeTrfase_TrmD"/>
</dbReference>
<dbReference type="HAMAP" id="MF_00605">
    <property type="entry name" value="TrmD"/>
    <property type="match status" value="1"/>
</dbReference>
<dbReference type="InterPro" id="IPR029026">
    <property type="entry name" value="tRNA_m1G_MTases_N"/>
</dbReference>
<dbReference type="AlphaFoldDB" id="A0A2M8KEX1"/>
<comment type="subcellular location">
    <subcellularLocation>
        <location evidence="2 15 17">Cytoplasm</location>
    </subcellularLocation>
</comment>
<dbReference type="NCBIfam" id="NF000648">
    <property type="entry name" value="PRK00026.1"/>
    <property type="match status" value="1"/>
</dbReference>
<dbReference type="SUPFAM" id="SSF75217">
    <property type="entry name" value="alpha/beta knot"/>
    <property type="match status" value="1"/>
</dbReference>
<dbReference type="Proteomes" id="UP000231450">
    <property type="component" value="Unassembled WGS sequence"/>
</dbReference>
<dbReference type="EMBL" id="PFDW01000015">
    <property type="protein sequence ID" value="PJE58433.1"/>
    <property type="molecule type" value="Genomic_DNA"/>
</dbReference>
<dbReference type="GO" id="GO:0005829">
    <property type="term" value="C:cytosol"/>
    <property type="evidence" value="ECO:0007669"/>
    <property type="project" value="TreeGrafter"/>
</dbReference>
<comment type="function">
    <text evidence="1 15 17">Specifically methylates guanosine-37 in various tRNAs.</text>
</comment>
<evidence type="ECO:0000313" key="19">
    <source>
        <dbReference type="EMBL" id="PJE58433.1"/>
    </source>
</evidence>
<evidence type="ECO:0000259" key="18">
    <source>
        <dbReference type="Pfam" id="PF01746"/>
    </source>
</evidence>
<dbReference type="PANTHER" id="PTHR46417:SF1">
    <property type="entry name" value="TRNA (GUANINE-N(1)-)-METHYLTRANSFERASE"/>
    <property type="match status" value="1"/>
</dbReference>
<evidence type="ECO:0000256" key="17">
    <source>
        <dbReference type="RuleBase" id="RU003464"/>
    </source>
</evidence>
<evidence type="ECO:0000256" key="13">
    <source>
        <dbReference type="ARBA" id="ARBA00033392"/>
    </source>
</evidence>
<accession>A0A2M8KEX1</accession>
<keyword evidence="8 15" id="KW-0489">Methyltransferase</keyword>
<comment type="subunit">
    <text evidence="4 15 17">Homodimer.</text>
</comment>
<evidence type="ECO:0000256" key="14">
    <source>
        <dbReference type="ARBA" id="ARBA00047783"/>
    </source>
</evidence>
<gene>
    <name evidence="15" type="primary">trmD</name>
    <name evidence="19" type="ORF">COU81_00755</name>
</gene>
<evidence type="ECO:0000256" key="8">
    <source>
        <dbReference type="ARBA" id="ARBA00022603"/>
    </source>
</evidence>
<proteinExistence type="inferred from homology"/>
<evidence type="ECO:0000256" key="16">
    <source>
        <dbReference type="PIRSR" id="PIRSR000386-1"/>
    </source>
</evidence>
<evidence type="ECO:0000313" key="20">
    <source>
        <dbReference type="Proteomes" id="UP000231450"/>
    </source>
</evidence>
<evidence type="ECO:0000256" key="10">
    <source>
        <dbReference type="ARBA" id="ARBA00022691"/>
    </source>
</evidence>
<dbReference type="GO" id="GO:0052906">
    <property type="term" value="F:tRNA (guanine(37)-N1)-methyltransferase activity"/>
    <property type="evidence" value="ECO:0007669"/>
    <property type="project" value="UniProtKB-UniRule"/>
</dbReference>
<keyword evidence="11 15" id="KW-0819">tRNA processing</keyword>
<name>A0A2M8KEX1_9BACT</name>
<dbReference type="FunFam" id="3.40.1280.10:FF:000001">
    <property type="entry name" value="tRNA (guanine-N(1)-)-methyltransferase"/>
    <property type="match status" value="1"/>
</dbReference>
<comment type="caution">
    <text evidence="19">The sequence shown here is derived from an EMBL/GenBank/DDBJ whole genome shotgun (WGS) entry which is preliminary data.</text>
</comment>
<comment type="catalytic activity">
    <reaction evidence="14 15 17">
        <text>guanosine(37) in tRNA + S-adenosyl-L-methionine = N(1)-methylguanosine(37) in tRNA + S-adenosyl-L-homocysteine + H(+)</text>
        <dbReference type="Rhea" id="RHEA:36899"/>
        <dbReference type="Rhea" id="RHEA-COMP:10145"/>
        <dbReference type="Rhea" id="RHEA-COMP:10147"/>
        <dbReference type="ChEBI" id="CHEBI:15378"/>
        <dbReference type="ChEBI" id="CHEBI:57856"/>
        <dbReference type="ChEBI" id="CHEBI:59789"/>
        <dbReference type="ChEBI" id="CHEBI:73542"/>
        <dbReference type="ChEBI" id="CHEBI:74269"/>
        <dbReference type="EC" id="2.1.1.228"/>
    </reaction>
</comment>
<organism evidence="19 20">
    <name type="scientific">Candidatus Portnoybacteria bacterium CG10_big_fil_rev_8_21_14_0_10_36_7</name>
    <dbReference type="NCBI Taxonomy" id="1974812"/>
    <lineage>
        <taxon>Bacteria</taxon>
        <taxon>Candidatus Portnoyibacteriota</taxon>
    </lineage>
</organism>
<dbReference type="InterPro" id="IPR016009">
    <property type="entry name" value="tRNA_MeTrfase_TRMD/TRM10"/>
</dbReference>
<evidence type="ECO:0000256" key="9">
    <source>
        <dbReference type="ARBA" id="ARBA00022679"/>
    </source>
</evidence>
<evidence type="ECO:0000256" key="4">
    <source>
        <dbReference type="ARBA" id="ARBA00011738"/>
    </source>
</evidence>
<dbReference type="InterPro" id="IPR029028">
    <property type="entry name" value="Alpha/beta_knot_MTases"/>
</dbReference>
<reference evidence="20" key="1">
    <citation type="submission" date="2017-09" db="EMBL/GenBank/DDBJ databases">
        <title>Depth-based differentiation of microbial function through sediment-hosted aquifers and enrichment of novel symbionts in the deep terrestrial subsurface.</title>
        <authorList>
            <person name="Probst A.J."/>
            <person name="Ladd B."/>
            <person name="Jarett J.K."/>
            <person name="Geller-Mcgrath D.E."/>
            <person name="Sieber C.M.K."/>
            <person name="Emerson J.B."/>
            <person name="Anantharaman K."/>
            <person name="Thomas B.C."/>
            <person name="Malmstrom R."/>
            <person name="Stieglmeier M."/>
            <person name="Klingl A."/>
            <person name="Woyke T."/>
            <person name="Ryan C.M."/>
            <person name="Banfield J.F."/>
        </authorList>
    </citation>
    <scope>NUCLEOTIDE SEQUENCE [LARGE SCALE GENOMIC DNA]</scope>
</reference>
<dbReference type="GO" id="GO:0002939">
    <property type="term" value="P:tRNA N1-guanine methylation"/>
    <property type="evidence" value="ECO:0007669"/>
    <property type="project" value="TreeGrafter"/>
</dbReference>
<dbReference type="Pfam" id="PF01746">
    <property type="entry name" value="tRNA_m1G_MT"/>
    <property type="match status" value="1"/>
</dbReference>
<evidence type="ECO:0000256" key="11">
    <source>
        <dbReference type="ARBA" id="ARBA00022694"/>
    </source>
</evidence>
<sequence length="236" mass="26810">MKFDIITIFPKILDSYINESILGRAQKKKFIKIKTHDLRKWADGKHKKVDDKPYGGGPGMLFKVEPIYKAVQSLVKNKLGKTGQSSRRKTKIILMSAKGKTFNQQIAKQLVKYERLVFICGRYEGVDERVAKHIAHMELSVGNYVLAGGELPAIMVVEAVSRLISGVLGKMESLGEESFDNKISSSNGLIENSLVEYPQYTRPEIFSSNKKTKWRVPKILISGNHKKIKEWRDSKR</sequence>
<feature type="domain" description="tRNA methyltransferase TRMD/TRM10-type" evidence="18">
    <location>
        <begin position="1"/>
        <end position="235"/>
    </location>
</feature>
<comment type="similarity">
    <text evidence="3 15 17">Belongs to the RNA methyltransferase TrmD family.</text>
</comment>
<dbReference type="PANTHER" id="PTHR46417">
    <property type="entry name" value="TRNA (GUANINE-N(1)-)-METHYLTRANSFERASE"/>
    <property type="match status" value="1"/>
</dbReference>
<dbReference type="CDD" id="cd18080">
    <property type="entry name" value="TrmD-like"/>
    <property type="match status" value="1"/>
</dbReference>
<evidence type="ECO:0000256" key="12">
    <source>
        <dbReference type="ARBA" id="ARBA00029736"/>
    </source>
</evidence>
<dbReference type="NCBIfam" id="TIGR00088">
    <property type="entry name" value="trmD"/>
    <property type="match status" value="1"/>
</dbReference>
<dbReference type="EC" id="2.1.1.228" evidence="5 15"/>
<feature type="binding site" evidence="15 16">
    <location>
        <position position="121"/>
    </location>
    <ligand>
        <name>S-adenosyl-L-methionine</name>
        <dbReference type="ChEBI" id="CHEBI:59789"/>
    </ligand>
</feature>
<evidence type="ECO:0000256" key="3">
    <source>
        <dbReference type="ARBA" id="ARBA00007630"/>
    </source>
</evidence>
<dbReference type="Gene3D" id="3.40.1280.10">
    <property type="match status" value="1"/>
</dbReference>
<keyword evidence="10 15" id="KW-0949">S-adenosyl-L-methionine</keyword>
<evidence type="ECO:0000256" key="2">
    <source>
        <dbReference type="ARBA" id="ARBA00004496"/>
    </source>
</evidence>